<dbReference type="Proteomes" id="UP000277580">
    <property type="component" value="Unassembled WGS sequence"/>
</dbReference>
<sequence length="181" mass="20208">MPRHVGYMSREGAQRTYGGRVTAARPRLRRGITRSTHLFPDCPLSVLIRRDAPQHITPCMAAGPECQRTSSLLPPHRDTHLRLPPGRDTARRTSVTKHNRGACYEVLSPVYIFIAALMQHSEEHLGSLATARSSPYQPLYAASPHRHAFPHQVQTYIPGPYHPPPETVHDTQSCPATPPFT</sequence>
<evidence type="ECO:0000313" key="2">
    <source>
        <dbReference type="EMBL" id="RPB06374.1"/>
    </source>
</evidence>
<proteinExistence type="predicted"/>
<evidence type="ECO:0000256" key="1">
    <source>
        <dbReference type="SAM" id="MobiDB-lite"/>
    </source>
</evidence>
<name>A0A3N4K764_9PEZI</name>
<protein>
    <submittedName>
        <fullName evidence="2">Uncharacterized protein</fullName>
    </submittedName>
</protein>
<dbReference type="InParanoid" id="A0A3N4K764"/>
<feature type="region of interest" description="Disordered" evidence="1">
    <location>
        <begin position="1"/>
        <end position="21"/>
    </location>
</feature>
<reference evidence="2 3" key="1">
    <citation type="journal article" date="2018" name="Nat. Ecol. Evol.">
        <title>Pezizomycetes genomes reveal the molecular basis of ectomycorrhizal truffle lifestyle.</title>
        <authorList>
            <person name="Murat C."/>
            <person name="Payen T."/>
            <person name="Noel B."/>
            <person name="Kuo A."/>
            <person name="Morin E."/>
            <person name="Chen J."/>
            <person name="Kohler A."/>
            <person name="Krizsan K."/>
            <person name="Balestrini R."/>
            <person name="Da Silva C."/>
            <person name="Montanini B."/>
            <person name="Hainaut M."/>
            <person name="Levati E."/>
            <person name="Barry K.W."/>
            <person name="Belfiori B."/>
            <person name="Cichocki N."/>
            <person name="Clum A."/>
            <person name="Dockter R.B."/>
            <person name="Fauchery L."/>
            <person name="Guy J."/>
            <person name="Iotti M."/>
            <person name="Le Tacon F."/>
            <person name="Lindquist E.A."/>
            <person name="Lipzen A."/>
            <person name="Malagnac F."/>
            <person name="Mello A."/>
            <person name="Molinier V."/>
            <person name="Miyauchi S."/>
            <person name="Poulain J."/>
            <person name="Riccioni C."/>
            <person name="Rubini A."/>
            <person name="Sitrit Y."/>
            <person name="Splivallo R."/>
            <person name="Traeger S."/>
            <person name="Wang M."/>
            <person name="Zifcakova L."/>
            <person name="Wipf D."/>
            <person name="Zambonelli A."/>
            <person name="Paolocci F."/>
            <person name="Nowrousian M."/>
            <person name="Ottonello S."/>
            <person name="Baldrian P."/>
            <person name="Spatafora J.W."/>
            <person name="Henrissat B."/>
            <person name="Nagy L.G."/>
            <person name="Aury J.M."/>
            <person name="Wincker P."/>
            <person name="Grigoriev I.V."/>
            <person name="Bonfante P."/>
            <person name="Martin F.M."/>
        </authorList>
    </citation>
    <scope>NUCLEOTIDE SEQUENCE [LARGE SCALE GENOMIC DNA]</scope>
    <source>
        <strain evidence="2 3">CCBAS932</strain>
    </source>
</reference>
<dbReference type="AlphaFoldDB" id="A0A3N4K764"/>
<organism evidence="2 3">
    <name type="scientific">Morchella conica CCBAS932</name>
    <dbReference type="NCBI Taxonomy" id="1392247"/>
    <lineage>
        <taxon>Eukaryota</taxon>
        <taxon>Fungi</taxon>
        <taxon>Dikarya</taxon>
        <taxon>Ascomycota</taxon>
        <taxon>Pezizomycotina</taxon>
        <taxon>Pezizomycetes</taxon>
        <taxon>Pezizales</taxon>
        <taxon>Morchellaceae</taxon>
        <taxon>Morchella</taxon>
    </lineage>
</organism>
<accession>A0A3N4K764</accession>
<dbReference type="EMBL" id="ML119397">
    <property type="protein sequence ID" value="RPB06374.1"/>
    <property type="molecule type" value="Genomic_DNA"/>
</dbReference>
<evidence type="ECO:0000313" key="3">
    <source>
        <dbReference type="Proteomes" id="UP000277580"/>
    </source>
</evidence>
<gene>
    <name evidence="2" type="ORF">P167DRAFT_190024</name>
</gene>
<keyword evidence="3" id="KW-1185">Reference proteome</keyword>
<feature type="region of interest" description="Disordered" evidence="1">
    <location>
        <begin position="70"/>
        <end position="95"/>
    </location>
</feature>